<sequence>MAITRGVGCALVLDLGASVRALPIRVHGPRVAVAHASSFPPSLLRAASSASFVDPSILHLHSFPHSTPVTFDLCVQTLLTTPPRGSAPPPWLGYPHTHLSGAMKRYYVLQIGYWPLSFFTNEESSPSARAFESEELQSACAFEMPFPCNNETNCLMRYFLSASEQLIARSSVPCSRGVPEAGKVRLVFGALVIVWLSLNTFLRGYVEELAVLAWCVKLGRKDED</sequence>
<accession>A0AAD7GYW4</accession>
<protein>
    <submittedName>
        <fullName evidence="1">Uncharacterized protein</fullName>
    </submittedName>
</protein>
<dbReference type="EMBL" id="JARKIB010000435">
    <property type="protein sequence ID" value="KAJ7708418.1"/>
    <property type="molecule type" value="Genomic_DNA"/>
</dbReference>
<evidence type="ECO:0000313" key="1">
    <source>
        <dbReference type="EMBL" id="KAJ7708418.1"/>
    </source>
</evidence>
<organism evidence="1 2">
    <name type="scientific">Mycena metata</name>
    <dbReference type="NCBI Taxonomy" id="1033252"/>
    <lineage>
        <taxon>Eukaryota</taxon>
        <taxon>Fungi</taxon>
        <taxon>Dikarya</taxon>
        <taxon>Basidiomycota</taxon>
        <taxon>Agaricomycotina</taxon>
        <taxon>Agaricomycetes</taxon>
        <taxon>Agaricomycetidae</taxon>
        <taxon>Agaricales</taxon>
        <taxon>Marasmiineae</taxon>
        <taxon>Mycenaceae</taxon>
        <taxon>Mycena</taxon>
    </lineage>
</organism>
<comment type="caution">
    <text evidence="1">The sequence shown here is derived from an EMBL/GenBank/DDBJ whole genome shotgun (WGS) entry which is preliminary data.</text>
</comment>
<proteinExistence type="predicted"/>
<evidence type="ECO:0000313" key="2">
    <source>
        <dbReference type="Proteomes" id="UP001215598"/>
    </source>
</evidence>
<dbReference type="AlphaFoldDB" id="A0AAD7GYW4"/>
<gene>
    <name evidence="1" type="ORF">B0H16DRAFT_1746291</name>
</gene>
<reference evidence="1" key="1">
    <citation type="submission" date="2023-03" db="EMBL/GenBank/DDBJ databases">
        <title>Massive genome expansion in bonnet fungi (Mycena s.s.) driven by repeated elements and novel gene families across ecological guilds.</title>
        <authorList>
            <consortium name="Lawrence Berkeley National Laboratory"/>
            <person name="Harder C.B."/>
            <person name="Miyauchi S."/>
            <person name="Viragh M."/>
            <person name="Kuo A."/>
            <person name="Thoen E."/>
            <person name="Andreopoulos B."/>
            <person name="Lu D."/>
            <person name="Skrede I."/>
            <person name="Drula E."/>
            <person name="Henrissat B."/>
            <person name="Morin E."/>
            <person name="Kohler A."/>
            <person name="Barry K."/>
            <person name="LaButti K."/>
            <person name="Morin E."/>
            <person name="Salamov A."/>
            <person name="Lipzen A."/>
            <person name="Mereny Z."/>
            <person name="Hegedus B."/>
            <person name="Baldrian P."/>
            <person name="Stursova M."/>
            <person name="Weitz H."/>
            <person name="Taylor A."/>
            <person name="Grigoriev I.V."/>
            <person name="Nagy L.G."/>
            <person name="Martin F."/>
            <person name="Kauserud H."/>
        </authorList>
    </citation>
    <scope>NUCLEOTIDE SEQUENCE</scope>
    <source>
        <strain evidence="1">CBHHK182m</strain>
    </source>
</reference>
<dbReference type="Proteomes" id="UP001215598">
    <property type="component" value="Unassembled WGS sequence"/>
</dbReference>
<name>A0AAD7GYW4_9AGAR</name>
<keyword evidence="2" id="KW-1185">Reference proteome</keyword>